<accession>A0ABS8BMC7</accession>
<reference evidence="1 2" key="1">
    <citation type="submission" date="2021-10" db="EMBL/GenBank/DDBJ databases">
        <authorList>
            <person name="Chen M."/>
        </authorList>
    </citation>
    <scope>NUCLEOTIDE SEQUENCE [LARGE SCALE GENOMIC DNA]</scope>
    <source>
        <strain evidence="1 2">H3-26</strain>
    </source>
</reference>
<name>A0ABS8BMC7_9NEIS</name>
<protein>
    <submittedName>
        <fullName evidence="1">Uncharacterized protein</fullName>
    </submittedName>
</protein>
<evidence type="ECO:0000313" key="1">
    <source>
        <dbReference type="EMBL" id="MCB5196879.1"/>
    </source>
</evidence>
<evidence type="ECO:0000313" key="2">
    <source>
        <dbReference type="Proteomes" id="UP001198034"/>
    </source>
</evidence>
<sequence length="115" mass="13257">MNETMSRIDIASENNSLWSWSKPITALYAWKEAKGLEEMQTWLKTQLSNKDVLLRLAAIRTGFGDALTIENRELLPDEFIGAVYKLLEQTPSDLTTEERNKLIFFKSAWEQTQTS</sequence>
<keyword evidence="2" id="KW-1185">Reference proteome</keyword>
<comment type="caution">
    <text evidence="1">The sequence shown here is derived from an EMBL/GenBank/DDBJ whole genome shotgun (WGS) entry which is preliminary data.</text>
</comment>
<dbReference type="Proteomes" id="UP001198034">
    <property type="component" value="Unassembled WGS sequence"/>
</dbReference>
<dbReference type="RefSeq" id="WP_226764615.1">
    <property type="nucleotide sequence ID" value="NZ_JAJAWG010000007.1"/>
</dbReference>
<proteinExistence type="predicted"/>
<organism evidence="1 2">
    <name type="scientific">Deefgea salmonis</name>
    <dbReference type="NCBI Taxonomy" id="2875502"/>
    <lineage>
        <taxon>Bacteria</taxon>
        <taxon>Pseudomonadati</taxon>
        <taxon>Pseudomonadota</taxon>
        <taxon>Betaproteobacteria</taxon>
        <taxon>Neisseriales</taxon>
        <taxon>Chitinibacteraceae</taxon>
        <taxon>Deefgea</taxon>
    </lineage>
</organism>
<dbReference type="EMBL" id="JAJAWG010000007">
    <property type="protein sequence ID" value="MCB5196879.1"/>
    <property type="molecule type" value="Genomic_DNA"/>
</dbReference>
<gene>
    <name evidence="1" type="ORF">LG219_11425</name>
</gene>